<evidence type="ECO:0000313" key="2">
    <source>
        <dbReference type="EnsemblMetazoa" id="XP_038072782.1"/>
    </source>
</evidence>
<evidence type="ECO:0000259" key="1">
    <source>
        <dbReference type="Pfam" id="PF14529"/>
    </source>
</evidence>
<name>A0A914BBH3_PATMI</name>
<dbReference type="Proteomes" id="UP000887568">
    <property type="component" value="Unplaced"/>
</dbReference>
<keyword evidence="3" id="KW-1185">Reference proteome</keyword>
<dbReference type="EnsemblMetazoa" id="XM_038216854.1">
    <property type="protein sequence ID" value="XP_038072782.1"/>
    <property type="gene ID" value="LOC119741153"/>
</dbReference>
<dbReference type="InterPro" id="IPR036691">
    <property type="entry name" value="Endo/exonu/phosph_ase_sf"/>
</dbReference>
<dbReference type="AlphaFoldDB" id="A0A914BBH3"/>
<dbReference type="InterPro" id="IPR005135">
    <property type="entry name" value="Endo/exonuclease/phosphatase"/>
</dbReference>
<accession>A0A914BBH3</accession>
<proteinExistence type="predicted"/>
<feature type="domain" description="Endonuclease/exonuclease/phosphatase" evidence="1">
    <location>
        <begin position="49"/>
        <end position="190"/>
    </location>
</feature>
<dbReference type="GO" id="GO:0003824">
    <property type="term" value="F:catalytic activity"/>
    <property type="evidence" value="ECO:0007669"/>
    <property type="project" value="InterPro"/>
</dbReference>
<dbReference type="GeneID" id="119741153"/>
<dbReference type="Gene3D" id="3.60.10.10">
    <property type="entry name" value="Endonuclease/exonuclease/phosphatase"/>
    <property type="match status" value="1"/>
</dbReference>
<dbReference type="RefSeq" id="XP_038072782.1">
    <property type="nucleotide sequence ID" value="XM_038216854.1"/>
</dbReference>
<evidence type="ECO:0000313" key="3">
    <source>
        <dbReference type="Proteomes" id="UP000887568"/>
    </source>
</evidence>
<sequence length="392" mass="45249">MTGAVWGFEPPHIHEMSHLVCVSNSLSYSNSYCPASRADPCFQLRAELTITIVYAPTECSAVSDKDAFYTSLNDHLDQVKRHNIHLVLGDFNARVGLDSHSHHPTVVGRHCFYETTNDNGERLVTMCEENNLRPAQMRFPQPRSRLWSWRHPSGSVHQLDHILINNKWVNSLRNCRAYSTVELDSDHRIVSITLVTSLRTSKGRPSRRTNNWKRLQDPAIKEKFQLELSNRFEALQNDITSTISEWYDSFETAVKEVVENVIGERRPCEMPSWVSEETMKLKDERDEAKKRYSISKSQQSREKWRKLNTSLNESYKRDENAALNKQIDDLKLADEMGDYTTTWKIIHDLSGNDKRTSVKVRKRDGTVPASDSELLSEWSKYFSSLLNNENGP</sequence>
<organism evidence="2 3">
    <name type="scientific">Patiria miniata</name>
    <name type="common">Bat star</name>
    <name type="synonym">Asterina miniata</name>
    <dbReference type="NCBI Taxonomy" id="46514"/>
    <lineage>
        <taxon>Eukaryota</taxon>
        <taxon>Metazoa</taxon>
        <taxon>Echinodermata</taxon>
        <taxon>Eleutherozoa</taxon>
        <taxon>Asterozoa</taxon>
        <taxon>Asteroidea</taxon>
        <taxon>Valvatacea</taxon>
        <taxon>Valvatida</taxon>
        <taxon>Asterinidae</taxon>
        <taxon>Patiria</taxon>
    </lineage>
</organism>
<dbReference type="Pfam" id="PF14529">
    <property type="entry name" value="Exo_endo_phos_2"/>
    <property type="match status" value="1"/>
</dbReference>
<dbReference type="SUPFAM" id="SSF56219">
    <property type="entry name" value="DNase I-like"/>
    <property type="match status" value="1"/>
</dbReference>
<dbReference type="OrthoDB" id="407509at2759"/>
<dbReference type="OMA" id="STISEWY"/>
<protein>
    <recommendedName>
        <fullName evidence="1">Endonuclease/exonuclease/phosphatase domain-containing protein</fullName>
    </recommendedName>
</protein>
<reference evidence="2" key="1">
    <citation type="submission" date="2022-11" db="UniProtKB">
        <authorList>
            <consortium name="EnsemblMetazoa"/>
        </authorList>
    </citation>
    <scope>IDENTIFICATION</scope>
</reference>